<evidence type="ECO:0000256" key="1">
    <source>
        <dbReference type="ARBA" id="ARBA00023235"/>
    </source>
</evidence>
<accession>A0A926IBS6</accession>
<name>A0A926IBS6_9FIRM</name>
<dbReference type="AlphaFoldDB" id="A0A926IBS6"/>
<keyword evidence="1 2" id="KW-0413">Isomerase</keyword>
<dbReference type="RefSeq" id="WP_262397486.1">
    <property type="nucleotide sequence ID" value="NZ_JACRTC010000003.1"/>
</dbReference>
<dbReference type="InterPro" id="IPR011051">
    <property type="entry name" value="RmlC_Cupin_sf"/>
</dbReference>
<organism evidence="2 3">
    <name type="scientific">Zongyangia hominis</name>
    <dbReference type="NCBI Taxonomy" id="2763677"/>
    <lineage>
        <taxon>Bacteria</taxon>
        <taxon>Bacillati</taxon>
        <taxon>Bacillota</taxon>
        <taxon>Clostridia</taxon>
        <taxon>Eubacteriales</taxon>
        <taxon>Oscillospiraceae</taxon>
        <taxon>Zongyangia</taxon>
    </lineage>
</organism>
<dbReference type="SUPFAM" id="SSF51182">
    <property type="entry name" value="RmlC-like cupins"/>
    <property type="match status" value="1"/>
</dbReference>
<comment type="caution">
    <text evidence="2">The sequence shown here is derived from an EMBL/GenBank/DDBJ whole genome shotgun (WGS) entry which is preliminary data.</text>
</comment>
<dbReference type="InterPro" id="IPR014710">
    <property type="entry name" value="RmlC-like_jellyroll"/>
</dbReference>
<evidence type="ECO:0000313" key="3">
    <source>
        <dbReference type="Proteomes" id="UP000660861"/>
    </source>
</evidence>
<dbReference type="Gene3D" id="2.60.120.10">
    <property type="entry name" value="Jelly Rolls"/>
    <property type="match status" value="2"/>
</dbReference>
<dbReference type="PANTHER" id="PTHR39193">
    <property type="entry name" value="5-DEOXY-GLUCURONATE ISOMERASE"/>
    <property type="match status" value="1"/>
</dbReference>
<dbReference type="GO" id="GO:0019310">
    <property type="term" value="P:inositol catabolic process"/>
    <property type="evidence" value="ECO:0007669"/>
    <property type="project" value="InterPro"/>
</dbReference>
<evidence type="ECO:0000313" key="2">
    <source>
        <dbReference type="EMBL" id="MBC8570390.1"/>
    </source>
</evidence>
<dbReference type="Proteomes" id="UP000660861">
    <property type="component" value="Unassembled WGS sequence"/>
</dbReference>
<dbReference type="EMBL" id="JACRTC010000003">
    <property type="protein sequence ID" value="MBC8570390.1"/>
    <property type="molecule type" value="Genomic_DNA"/>
</dbReference>
<dbReference type="InterPro" id="IPR024203">
    <property type="entry name" value="Deoxy-glucuronate_isom_IolB"/>
</dbReference>
<dbReference type="Pfam" id="PF04962">
    <property type="entry name" value="KduI"/>
    <property type="match status" value="1"/>
</dbReference>
<reference evidence="2" key="1">
    <citation type="submission" date="2020-08" db="EMBL/GenBank/DDBJ databases">
        <title>Genome public.</title>
        <authorList>
            <person name="Liu C."/>
            <person name="Sun Q."/>
        </authorList>
    </citation>
    <scope>NUCLEOTIDE SEQUENCE</scope>
    <source>
        <strain evidence="2">NSJ-54</strain>
    </source>
</reference>
<protein>
    <submittedName>
        <fullName evidence="2">5-deoxy-glucuronate isomerase</fullName>
    </submittedName>
</protein>
<gene>
    <name evidence="2" type="ORF">H8709_06050</name>
</gene>
<dbReference type="GO" id="GO:0008880">
    <property type="term" value="F:glucuronate isomerase activity"/>
    <property type="evidence" value="ECO:0007669"/>
    <property type="project" value="InterPro"/>
</dbReference>
<dbReference type="PANTHER" id="PTHR39193:SF1">
    <property type="entry name" value="5-DEOXY-GLUCURONATE ISOMERASE"/>
    <property type="match status" value="1"/>
</dbReference>
<sequence>MKISQKGPFQRGYTAIVKEEVNKDMGMDFGVLCMAQGDTVDYNEPKEVVYTLTYGVVELSFDGKTEKADRPSCFHNDPILLHVPENTPVKITCLSEQAELSIQRTTNKKRFAPKLYRSADCLCPSEERGKGTLGEASTRIVRTFFDRSTCPETNFFIGEVVNFPGKWSSFPPHSHVEPEIYFYKFLPENGFGFGEFGDEAYKIKNNDLTGMPDEKTHSQCVAPGYAEYYLWVIRLQDDKDIVTTVVPEYAWTTEPGAKYFPEI</sequence>
<proteinExistence type="predicted"/>
<dbReference type="PIRSF" id="PIRSF036628">
    <property type="entry name" value="IolB"/>
    <property type="match status" value="1"/>
</dbReference>
<keyword evidence="3" id="KW-1185">Reference proteome</keyword>
<dbReference type="InterPro" id="IPR021120">
    <property type="entry name" value="KduI/IolB_isomerase"/>
</dbReference>